<dbReference type="InterPro" id="IPR025667">
    <property type="entry name" value="SprB_repeat"/>
</dbReference>
<feature type="domain" description="HYR" evidence="4">
    <location>
        <begin position="2644"/>
        <end position="2725"/>
    </location>
</feature>
<dbReference type="Pfam" id="PF13573">
    <property type="entry name" value="SprB"/>
    <property type="match status" value="1"/>
</dbReference>
<dbReference type="PROSITE" id="PS50825">
    <property type="entry name" value="HYR"/>
    <property type="match status" value="8"/>
</dbReference>
<keyword evidence="1" id="KW-0677">Repeat</keyword>
<evidence type="ECO:0000259" key="4">
    <source>
        <dbReference type="PROSITE" id="PS50825"/>
    </source>
</evidence>
<dbReference type="Gene3D" id="2.60.40.2700">
    <property type="match status" value="3"/>
</dbReference>
<dbReference type="InterPro" id="IPR026341">
    <property type="entry name" value="T9SS_type_B"/>
</dbReference>
<feature type="compositionally biased region" description="Polar residues" evidence="2">
    <location>
        <begin position="2112"/>
        <end position="2134"/>
    </location>
</feature>
<dbReference type="Proteomes" id="UP000184164">
    <property type="component" value="Unassembled WGS sequence"/>
</dbReference>
<name>A0A1M4ZSF1_9BACT</name>
<evidence type="ECO:0000313" key="6">
    <source>
        <dbReference type="Proteomes" id="UP000184164"/>
    </source>
</evidence>
<evidence type="ECO:0000313" key="5">
    <source>
        <dbReference type="EMBL" id="SHF20993.1"/>
    </source>
</evidence>
<keyword evidence="3" id="KW-0732">Signal</keyword>
<feature type="domain" description="HYR" evidence="4">
    <location>
        <begin position="3130"/>
        <end position="3211"/>
    </location>
</feature>
<accession>A0A1M4ZSF1</accession>
<feature type="domain" description="HYR" evidence="4">
    <location>
        <begin position="3946"/>
        <end position="4045"/>
    </location>
</feature>
<dbReference type="NCBIfam" id="TIGR04131">
    <property type="entry name" value="Bac_Flav_CTERM"/>
    <property type="match status" value="1"/>
</dbReference>
<evidence type="ECO:0000256" key="2">
    <source>
        <dbReference type="SAM" id="MobiDB-lite"/>
    </source>
</evidence>
<dbReference type="InterPro" id="IPR003410">
    <property type="entry name" value="HYR_dom"/>
</dbReference>
<dbReference type="PANTHER" id="PTHR24273:SF32">
    <property type="entry name" value="HYALIN"/>
    <property type="match status" value="1"/>
</dbReference>
<feature type="domain" description="HYR" evidence="4">
    <location>
        <begin position="3578"/>
        <end position="3674"/>
    </location>
</feature>
<feature type="domain" description="HYR" evidence="4">
    <location>
        <begin position="3765"/>
        <end position="3851"/>
    </location>
</feature>
<feature type="region of interest" description="Disordered" evidence="2">
    <location>
        <begin position="2112"/>
        <end position="2160"/>
    </location>
</feature>
<feature type="compositionally biased region" description="Polar residues" evidence="2">
    <location>
        <begin position="2145"/>
        <end position="2160"/>
    </location>
</feature>
<feature type="signal peptide" evidence="3">
    <location>
        <begin position="1"/>
        <end position="30"/>
    </location>
</feature>
<dbReference type="Pfam" id="PF22352">
    <property type="entry name" value="K319L-like_PKD"/>
    <property type="match status" value="2"/>
</dbReference>
<organism evidence="5 6">
    <name type="scientific">Mariniphaga anaerophila</name>
    <dbReference type="NCBI Taxonomy" id="1484053"/>
    <lineage>
        <taxon>Bacteria</taxon>
        <taxon>Pseudomonadati</taxon>
        <taxon>Bacteroidota</taxon>
        <taxon>Bacteroidia</taxon>
        <taxon>Marinilabiliales</taxon>
        <taxon>Prolixibacteraceae</taxon>
        <taxon>Mariniphaga</taxon>
    </lineage>
</organism>
<dbReference type="STRING" id="1484053.SAMN05444274_10450"/>
<evidence type="ECO:0000256" key="1">
    <source>
        <dbReference type="ARBA" id="ARBA00022737"/>
    </source>
</evidence>
<dbReference type="PANTHER" id="PTHR24273">
    <property type="entry name" value="FI04643P-RELATED"/>
    <property type="match status" value="1"/>
</dbReference>
<feature type="domain" description="HYR" evidence="4">
    <location>
        <begin position="2481"/>
        <end position="2565"/>
    </location>
</feature>
<feature type="chain" id="PRO_5012612390" evidence="3">
    <location>
        <begin position="31"/>
        <end position="4578"/>
    </location>
</feature>
<feature type="domain" description="HYR" evidence="4">
    <location>
        <begin position="3399"/>
        <end position="3485"/>
    </location>
</feature>
<protein>
    <submittedName>
        <fullName evidence="5">Gliding motility-associated C-terminal domain-containing protein</fullName>
    </submittedName>
</protein>
<gene>
    <name evidence="5" type="ORF">SAMN05444274_10450</name>
</gene>
<dbReference type="Pfam" id="PF02494">
    <property type="entry name" value="HYR"/>
    <property type="match status" value="5"/>
</dbReference>
<dbReference type="RefSeq" id="WP_073000987.1">
    <property type="nucleotide sequence ID" value="NZ_FQUM01000004.1"/>
</dbReference>
<dbReference type="Pfam" id="PF13585">
    <property type="entry name" value="CHU_C"/>
    <property type="match status" value="1"/>
</dbReference>
<sequence length="4578" mass="479683">MKKIKFNCISRTTLFLLLAFSVWFSPRVQAQNCTVNSGVHQTICENEVLTLYGSVSGVLEEENAVKWTQVAGPSVVIESPTSIRTEVTGITPGDYTFRLSTTCLDGSLVYQDVTNTVLPITESYAGEDLVVCSGGAVLNAAAPGQNETGRWIIIEPNHGISITDETSATSSLTADESSSGETKLVWVITNENHCSSQDTVSVFNLGGEAVFAGPKREISNCYSVTQNTQLSGSYAGSGINGQQGTWTLVSGPNIPVISNIHNNVSPVSNLIEGTYIFRWDVEGTCQNGTANDTIVVPPSTSDVTNAGGTSRTNIYCDGTTSIVLYGTFPQYTNETVFWEKVSGPDPVTITTPDNHVTSVEGLDGSSDYRFRYTISNALTNCSSSGTVDIRYAEGPSLEISTSRIDLACGEAVAYIPYSSNGDGIESWSIVSGPETDAYPVLPTSYERIIETSGIVAIPGLTSSGTYIIRLRKAAAQGTQCEAAFADVAVVVSRESSLSNAGTDQLLACNVDTTSLAGNPPLAGEGTWSQVSGPGQATISNINEPGAKLSNLINGTYTFRWIVSGGPFCSSNQDDVIVIVANNTPTQAQAGEDQEVCVNTPVYLNADSPVLNEWGEWSVIPEDPSIVFNDRTSPDTYVEGFQPNLSYQLVWTITNACGETIDTMTVTTNDTNGPIIADAGTDICLPSGTTSFSLLGNEPSLTGEWTQLNGAGATITNPTAASSNVTVTSDGTYYFEWAIYANGCNPTRDTVRVTIAPDVTEAVAGADQEICGNTAVLNANTPVSGTGEWLQIAGPGGAIITDKTSPTTQLSNLTDGVYEFEWLISNGACEDSRDTVKLFVSESPIPANAGSDMRVCGSTSLSLHGNPVAKGLWSVVSGPNTPTISDLSSPDATVTNMIMGTYKLSWTSYGGTFCESSGDTVEISITPAAYAGADQEFCEATTSVSLTGNINSTGTWTQVGDTPNIATISPSSPNTAIASDLVSGTYTFQYEINGEDCTSTDVMTVTLYAPPPIANAGGDAEYCDATSFTLTGNSPEESDGEWTILVGPSNGSFNYVNDSVAVFTPDGSNIYGTYLFTWKLSNGDCQNEDQLRINNYAPASGNAGEDITLSCESSVFLDGVLNAGTGNWTFISATGDAPTPTIISPVLPGTEITGLGAQSNGDPAVYEFEWTITNGASCEIVKDTVTITVYQAPTEAFAGNDAELCNAENYALNATSPTVGTGEWVEVKGPNSPTIADVNSASTTVSGLIPGTYTFYWETTTEFCSSIDSVIVTNYEEPSDPDDLVDFEVCQFENLVLSQTTPASGSGKWSQISGPSATILNPQSETTQVVGIQANSDYTFRWTISNGVCAEKTDDVTVTVLDQPTMSNAGADQFFCNQTVTTLNGNEPVVGTGTWTVESSTGGTPAFADANSYNTEVSGLTAGDYTLRWTISNNNACNTYDEMQVTVYPDITISTPVGGEICAGGTFELSATANGGTGAYSYQWQDSISGGNWADIAGATSATYTTPGSLASGTYYYRVVVSDCNTIISEEAEVVVTPDVTISVQPQGATLCQGSSHTMNVSTDDGVNVTYQWQQSSTGTSGWSNISGATASTYTTDALSSTTYFRVRINDNGNGCANRTSAVATVNIPGITIQPEGAVICDEGTHTMTVSTQEGGGLAYSFQWQQSTTTGGPWTDIADETSASYTTGNLSTGNYYYQCIITPTTPDCAPLTSSEVHVEVVTDPQVTDESGDATICSGGTATHSVTVAGGTTGQYSYQWQISTTDCNTGFTDISGANSATYTTPAITTTGTYHYQCVITQPQSGCEVVSACKTVTVVDDPQVDIQPLGTTICSGETHSMNVSASGGTGAFSYQWQDSISGGSWTDIAGATADAYTTDALTTKTYFRAVIEQEGVGCDVIYSDAAEVAVPEISTQPTGGFVCEQKADTLSISVDAGSATLNYQWQSSDFDCNSGWFDIADATDTFYVTNNLPVSGTRYFRCIVSVSTPDCNDLISDCVPITITGCDPIIGVSNQLVTVGDNGNGTWDALFTVRVQNYGGTELNDIQVTQNLDDAFGAGNYIVEEITSTSFAVNTEYDGTSRTEMLTPTGNSLQPGTSTDIVLKVTILNEGNYSLSATGTGDSPDGTTVSDVSQNGSDPDPDQDGDPTANNDPTPVSTSCTNATANAGPDAQICAGSNWQIVGAEVSNEKDFMWTTSGDGTFNSTSLINPVYTPGANDISSGSVQLILIANSYGSCPVYENGMELIIHSFVMAEPAVTDANCDSKESGTVQLSVISGGAEPFNYELSTGESNTTGYFETLAAGGYIYRVTDANGCAVNGSFEIDDPNELELTVLAENDVTCYGGTNGNAILEATGGTAPYTFTWTGGITPDAPNANPKNLNNLPAGFYVVTVTDANGCVEIESLEIEEPEELSIILVDQENPDCDNSGQLRVNGTGGTPPYSFAASTGTVSENTISDLSAGTVTITITDKNGCTGELSVTLHNDDTTEPTFTCPATQTLYADDNCQATVPDLTALVTDAADNCSTGNITISQSIPQGTVINSDLSVTISVSDENGNTASCDVLLLVEDNTAPVAVCKDITLNLDMTGTVNITPQDIDGGSSDNCGLASLDIDIATFTCDNLGENTVVLTATDNAGNSATCEATVTLEDNINPVLDCPAPVTLVADADCQALVPDFATALSSNNCGNATVTQSPAAGTVISIGVTTVTITATDDSGNFDECPTTVTVVDETEPTFTCPATQTLYADDNCQATVPDLSALVTDAADNCSTGNITITQSIPQGTVINSDLSVTISVSDENGNTETCDVLLLVKDNTAPVAVCKDITLNLDMTGTVNITPQDIDGGSSDNCGLASLDIDIATFTCDNLGENTVVLTATDNAGNSATCEATVTIEDNINPVLDCPAPVTLVADADCQALVPDFATALSSNNCGNATVTQSPAAGTVISTGVTTVTITATDDSGNFDECPTTVTVVDETEPTFTCPATQTLYADDNCQATVPDLTALVTDAADNCSTGNITITQSIPQGTVINSDLSVTISVSDENGNTASCDVLLLVEDNTAPVAICKDITLNLDMTGTVNITPQDIDSGSSDNCGLASLNIDIATFTCDNLGENTVVLTATDNAGNTATCEATVTIEDNINPVLDCPAPVTLVADADCQALVPDFATALSSNNCGNATVTQSPAAGTVISTGVTTVTITATDDSGNFDECPTTVTVVDETEPAYVCSPAISINTDEGSCTAEVELVTPEINDNCDAANIEIRFRVFNPDNSVSRYFDAASSTSYTFTTGISQLEWNMTDQAGNLSKCLQEVVVSETELPQIMCPEGTAFIFESNATECGYTVADASLDATATDNCGLVSLQHDFYGTSNRGSLRGATFPTGTTTVTWTATDINGNSSSCSTEITVNDVTSPEFVNCPEGNTLTVALFSGICEGGTTWSTPIATDNCGDVVVTQTAGPVSGSVLAVGNYPIEYTATDASGNEATCSFTLNVIDSEGPVIVCPTDITENSDDGVCTWTAPEQSLTPLLAASNCPFDVTYEITGATSATGIDDASGTEFNSGTSTVAYTITEPASGQTWNCNFNVTITDNERPQVTCPAPILESNISGLCSAELELDLPEYTDNCDADATIRYLVYGPDNSIKGPFNGTENTFEFGIGISQVLWIVTDDSGNETTCTQEVTITESDAPVLQCTDQDEYIFNSTPGLCGYRIPDTSLDVSATDNCHLLSVNHNFGGWGVQNSLEGAVFPVGSTEVTWTAADASGNSVSCSFTVTVIDNETPEFINCPEGKTFTVGLFTGACEGGAIWSIPVAYDACSDVTVTQINGPEQGSVLGAGTYTVEYEATDASGNSTTCGFNVIVTDTEEPVIVCQPDIEKTADAGTCTWKSPANSLSPLLANSNCPASVRWRITNPDGSYSTGFDDASGYTFEPGTSTVHYSITENTSNQHWDCSFKVTVTDTEKPAINCPAAITVMAPPGQCEADIELEAPDFSDNCTEDLATVTFVVYAPDNSSSEEISVTTATTTYRFMEGISRVEWRVTDAAGNPSVCWQSIWVNSDKESLTPDAGANATICEQDSFEITEASAPDYATVTWTTNGTGSFVDATLANPVYVPSESDILDGFVVLTITASSSCESVSDYMVLSITQTPHISAGNDAEICESDTYQLNGSISNNSFAAQWETRGTGTFNNPTAFNPVYTPGAEDVETGFVTLVFRGISSGSCDDAVDSLRLTIHRQPAIFAGEDASVCGGASFTLTDATLENATAVIWTTSGTGAFTDRNVINTTYVPSESDIINGNVVLTATHNSNNQCATVSDEMVLTFSRHPEVEAGNDLFICFGEEAAITGATALNVSSVVWSTNGKGTIESATSLTPQYIPAPGETGEITLTVTATGNGSCVSETASDDIVVTIYKELIVDAGDNDTIFHNSSERLSVTEQNGSGSYLYSWQPANLVLSSNSGYTETTKLSATQEFNVTVKDAVTGCVAYSSKTVVVENSSENMLNIFNGFSPNGDGTNDNWQIEGIEKFPDNEVLIFNRWGDKVKALKNYDNVNVVWDGTNNRDELLPDGTYYYIVTLIKETKSYTGWVHIRSEN</sequence>
<proteinExistence type="predicted"/>
<dbReference type="EMBL" id="FQUM01000004">
    <property type="protein sequence ID" value="SHF20993.1"/>
    <property type="molecule type" value="Genomic_DNA"/>
</dbReference>
<feature type="domain" description="HYR" evidence="4">
    <location>
        <begin position="2887"/>
        <end position="2968"/>
    </location>
</feature>
<reference evidence="5 6" key="1">
    <citation type="submission" date="2016-11" db="EMBL/GenBank/DDBJ databases">
        <authorList>
            <person name="Jaros S."/>
            <person name="Januszkiewicz K."/>
            <person name="Wedrychowicz H."/>
        </authorList>
    </citation>
    <scope>NUCLEOTIDE SEQUENCE [LARGE SCALE GENOMIC DNA]</scope>
    <source>
        <strain evidence="5 6">DSM 26910</strain>
    </source>
</reference>
<keyword evidence="6" id="KW-1185">Reference proteome</keyword>
<dbReference type="Gene3D" id="2.60.40.10">
    <property type="entry name" value="Immunoglobulins"/>
    <property type="match status" value="12"/>
</dbReference>
<dbReference type="OrthoDB" id="5726170at2"/>
<evidence type="ECO:0000256" key="3">
    <source>
        <dbReference type="SAM" id="SignalP"/>
    </source>
</evidence>
<dbReference type="InterPro" id="IPR013783">
    <property type="entry name" value="Ig-like_fold"/>
</dbReference>